<feature type="region of interest" description="Disordered" evidence="1">
    <location>
        <begin position="26"/>
        <end position="51"/>
    </location>
</feature>
<evidence type="ECO:0000313" key="3">
    <source>
        <dbReference type="Proteomes" id="UP000294847"/>
    </source>
</evidence>
<protein>
    <submittedName>
        <fullName evidence="2">Uncharacterized protein</fullName>
    </submittedName>
</protein>
<reference evidence="2 3" key="1">
    <citation type="journal article" date="2019" name="Mol. Biol. Evol.">
        <title>Blast fungal genomes show frequent chromosomal changes, gene gains and losses, and effector gene turnover.</title>
        <authorList>
            <person name="Gomez Luciano L.B."/>
            <person name="Jason Tsai I."/>
            <person name="Chuma I."/>
            <person name="Tosa Y."/>
            <person name="Chen Y.H."/>
            <person name="Li J.Y."/>
            <person name="Li M.Y."/>
            <person name="Jade Lu M.Y."/>
            <person name="Nakayashiki H."/>
            <person name="Li W.H."/>
        </authorList>
    </citation>
    <scope>NUCLEOTIDE SEQUENCE [LARGE SCALE GENOMIC DNA]</scope>
    <source>
        <strain evidence="2">MZ5-1-6</strain>
    </source>
</reference>
<dbReference type="Proteomes" id="UP000294847">
    <property type="component" value="Chromosome 5"/>
</dbReference>
<gene>
    <name evidence="2" type="ORF">PoMZ_11563</name>
</gene>
<feature type="compositionally biased region" description="Basic and acidic residues" evidence="1">
    <location>
        <begin position="36"/>
        <end position="46"/>
    </location>
</feature>
<proteinExistence type="predicted"/>
<sequence length="101" mass="11192">MPAGTPAKNTSYYAIDRLISNKPPAHYRHALPWPADKPDPDRRAGEQSKPVTPCNFFGPFRALRHELLTKGRGLLSLNPGTARAGFHQIIYGVSKNLEVLD</sequence>
<organism evidence="2 3">
    <name type="scientific">Pyricularia oryzae</name>
    <name type="common">Rice blast fungus</name>
    <name type="synonym">Magnaporthe oryzae</name>
    <dbReference type="NCBI Taxonomy" id="318829"/>
    <lineage>
        <taxon>Eukaryota</taxon>
        <taxon>Fungi</taxon>
        <taxon>Dikarya</taxon>
        <taxon>Ascomycota</taxon>
        <taxon>Pezizomycotina</taxon>
        <taxon>Sordariomycetes</taxon>
        <taxon>Sordariomycetidae</taxon>
        <taxon>Magnaporthales</taxon>
        <taxon>Pyriculariaceae</taxon>
        <taxon>Pyricularia</taxon>
    </lineage>
</organism>
<dbReference type="AlphaFoldDB" id="A0A4V1C7A2"/>
<evidence type="ECO:0000256" key="1">
    <source>
        <dbReference type="SAM" id="MobiDB-lite"/>
    </source>
</evidence>
<evidence type="ECO:0000313" key="2">
    <source>
        <dbReference type="EMBL" id="QBZ62678.1"/>
    </source>
</evidence>
<dbReference type="EMBL" id="CP034208">
    <property type="protein sequence ID" value="QBZ62678.1"/>
    <property type="molecule type" value="Genomic_DNA"/>
</dbReference>
<accession>A0A4V1C7A2</accession>
<name>A0A4V1C7A2_PYROR</name>